<keyword evidence="1" id="KW-0732">Signal</keyword>
<dbReference type="Pfam" id="PF13585">
    <property type="entry name" value="CHU_C"/>
    <property type="match status" value="1"/>
</dbReference>
<organism evidence="2 3">
    <name type="scientific">Flavobacterium alkalisoli</name>
    <dbReference type="NCBI Taxonomy" id="2602769"/>
    <lineage>
        <taxon>Bacteria</taxon>
        <taxon>Pseudomonadati</taxon>
        <taxon>Bacteroidota</taxon>
        <taxon>Flavobacteriia</taxon>
        <taxon>Flavobacteriales</taxon>
        <taxon>Flavobacteriaceae</taxon>
        <taxon>Flavobacterium</taxon>
    </lineage>
</organism>
<dbReference type="OrthoDB" id="9765926at2"/>
<gene>
    <name evidence="2" type="ORF">FUA48_07085</name>
</gene>
<reference evidence="2 3" key="1">
    <citation type="submission" date="2019-08" db="EMBL/GenBank/DDBJ databases">
        <title>Flavobacterium alkalisoli sp. nov., isolated from rhizosphere soil of Suaeda salsa.</title>
        <authorList>
            <person name="Sun J.-Q."/>
            <person name="Xu L."/>
        </authorList>
    </citation>
    <scope>NUCLEOTIDE SEQUENCE [LARGE SCALE GENOMIC DNA]</scope>
    <source>
        <strain evidence="2 3">XS-5</strain>
    </source>
</reference>
<feature type="signal peptide" evidence="1">
    <location>
        <begin position="1"/>
        <end position="19"/>
    </location>
</feature>
<name>A0A5B9FT34_9FLAO</name>
<dbReference type="Proteomes" id="UP000321222">
    <property type="component" value="Chromosome"/>
</dbReference>
<proteinExistence type="predicted"/>
<dbReference type="RefSeq" id="WP_147582892.1">
    <property type="nucleotide sequence ID" value="NZ_CP042831.1"/>
</dbReference>
<dbReference type="EMBL" id="CP042831">
    <property type="protein sequence ID" value="QEE49349.1"/>
    <property type="molecule type" value="Genomic_DNA"/>
</dbReference>
<dbReference type="InterPro" id="IPR026341">
    <property type="entry name" value="T9SS_type_B"/>
</dbReference>
<sequence length="208" mass="23591">MKIRMFSFCLLLFSLNAVAVSVPPIGFLFFNRTNGSVDSVMRSQLTTNCEFNILLDSPEQNSVFLYEASNSITTQENYFINTGDERNITMKAGKVIVLKKGTRILKGNRYLARIEPCETVCYSANEVEIPRGISPNGDSKNDQFDLSFLCSHSLTIFNRYGEIVYKEDNYSDQWHGQSDKGDLPTATYYYVISFAKGGRLSGWVYLQK</sequence>
<keyword evidence="3" id="KW-1185">Reference proteome</keyword>
<evidence type="ECO:0000313" key="2">
    <source>
        <dbReference type="EMBL" id="QEE49349.1"/>
    </source>
</evidence>
<dbReference type="AlphaFoldDB" id="A0A5B9FT34"/>
<feature type="chain" id="PRO_5022789250" evidence="1">
    <location>
        <begin position="20"/>
        <end position="208"/>
    </location>
</feature>
<protein>
    <submittedName>
        <fullName evidence="2">Gliding motility-associated C-terminal domain-containing protein</fullName>
    </submittedName>
</protein>
<evidence type="ECO:0000256" key="1">
    <source>
        <dbReference type="SAM" id="SignalP"/>
    </source>
</evidence>
<dbReference type="NCBIfam" id="TIGR04131">
    <property type="entry name" value="Bac_Flav_CTERM"/>
    <property type="match status" value="1"/>
</dbReference>
<accession>A0A5B9FT34</accession>
<evidence type="ECO:0000313" key="3">
    <source>
        <dbReference type="Proteomes" id="UP000321222"/>
    </source>
</evidence>
<dbReference type="KEGG" id="fak:FUA48_07085"/>